<feature type="region of interest" description="Disordered" evidence="1">
    <location>
        <begin position="1"/>
        <end position="113"/>
    </location>
</feature>
<dbReference type="Gene3D" id="3.30.420.10">
    <property type="entry name" value="Ribonuclease H-like superfamily/Ribonuclease H"/>
    <property type="match status" value="1"/>
</dbReference>
<feature type="compositionally biased region" description="Polar residues" evidence="1">
    <location>
        <begin position="65"/>
        <end position="75"/>
    </location>
</feature>
<evidence type="ECO:0000259" key="3">
    <source>
        <dbReference type="PROSITE" id="PS50822"/>
    </source>
</evidence>
<dbReference type="Proteomes" id="UP000095282">
    <property type="component" value="Unplaced"/>
</dbReference>
<dbReference type="Pfam" id="PF02170">
    <property type="entry name" value="PAZ"/>
    <property type="match status" value="1"/>
</dbReference>
<dbReference type="InterPro" id="IPR036085">
    <property type="entry name" value="PAZ_dom_sf"/>
</dbReference>
<reference evidence="5" key="1">
    <citation type="submission" date="2016-11" db="UniProtKB">
        <authorList>
            <consortium name="WormBaseParasite"/>
        </authorList>
    </citation>
    <scope>IDENTIFICATION</scope>
</reference>
<organism evidence="4 5">
    <name type="scientific">Caenorhabditis tropicalis</name>
    <dbReference type="NCBI Taxonomy" id="1561998"/>
    <lineage>
        <taxon>Eukaryota</taxon>
        <taxon>Metazoa</taxon>
        <taxon>Ecdysozoa</taxon>
        <taxon>Nematoda</taxon>
        <taxon>Chromadorea</taxon>
        <taxon>Rhabditida</taxon>
        <taxon>Rhabditina</taxon>
        <taxon>Rhabditomorpha</taxon>
        <taxon>Rhabditoidea</taxon>
        <taxon>Rhabditidae</taxon>
        <taxon>Peloderinae</taxon>
        <taxon>Caenorhabditis</taxon>
    </lineage>
</organism>
<dbReference type="SMART" id="SM00950">
    <property type="entry name" value="Piwi"/>
    <property type="match status" value="1"/>
</dbReference>
<dbReference type="InterPro" id="IPR003165">
    <property type="entry name" value="Piwi"/>
</dbReference>
<feature type="compositionally biased region" description="Polar residues" evidence="1">
    <location>
        <begin position="87"/>
        <end position="111"/>
    </location>
</feature>
<name>A0A1I7TYL6_9PELO</name>
<evidence type="ECO:0000259" key="2">
    <source>
        <dbReference type="PROSITE" id="PS50821"/>
    </source>
</evidence>
<protein>
    <submittedName>
        <fullName evidence="5">Piwi domain-containing protein</fullName>
    </submittedName>
</protein>
<dbReference type="PROSITE" id="PS50821">
    <property type="entry name" value="PAZ"/>
    <property type="match status" value="1"/>
</dbReference>
<dbReference type="SUPFAM" id="SSF101690">
    <property type="entry name" value="PAZ domain"/>
    <property type="match status" value="1"/>
</dbReference>
<dbReference type="InterPro" id="IPR012337">
    <property type="entry name" value="RNaseH-like_sf"/>
</dbReference>
<dbReference type="CDD" id="cd02846">
    <property type="entry name" value="PAZ_argonaute_like"/>
    <property type="match status" value="1"/>
</dbReference>
<keyword evidence="4" id="KW-1185">Reference proteome</keyword>
<dbReference type="InterPro" id="IPR036397">
    <property type="entry name" value="RNaseH_sf"/>
</dbReference>
<feature type="domain" description="PAZ" evidence="2">
    <location>
        <begin position="399"/>
        <end position="495"/>
    </location>
</feature>
<sequence>MSYNQQRGGGGYNRNQGGNNYQDNYHGGNQQNYQDDNGSQYGGSNYSSHSGGGSQRGGDDRSRHQGSNQNNLSHQMGNMNMGGNRQGMYSQNPNSRFPTNTENNLAGSAQNPRAPIPRQQLAHATQTFAERPKEFVFDKKAVGKKTQLWTNHALVHLPEQTIKLYAYNIEITQNRKVVNKREQAGPIFWEIMRANRTHYPGYKYFVFNDVNMMWSYDQLQRAEGDIILKKDKGGNPTTYLNYKYTGRLDFGKTIREDQDRQLLSTLVDSIATARVRTDCRKFIVFKRCVFALNKDEDNTLTHELTNKFYHGIDSRLGISVAIRLNLRAGITACYDIQHSIFTRSGYPLIRLLCEIINLDVITNDEFENEWDEKLQNAQMTESNRKEMDSILKKLRLRYTLETGIKVSDNGEENVPSVLMVNDRGKEFTYYKLTETSARDTIFTDQNGVDRTVAQYFLDAHHIRLRYPNLPCLQKKSSKKNPAFIAFPMEFVSYSVNPARFEGHMSEKLKMSFIQQTSYSMEQRRAILNKIIGQEDIADCPPVVDNTDKYMEKYNLSIEKEMLSVNATVLPVPTLVYGEGSKFTDTKHHGVWDALINDPPRKVLENSIFIRNPDPNAPKKKKRLLGSILNIISPHNNYNTLDWDKIYYHRLMGALELAGQPVAWEGQGMAAIQGLTHFHQRQSPEALIPDFFLELKRTANHEDNNKYKESEDEELIPFVLVVFQVRCSALKLNDGLNNDYNFMKYWGDNAAGIYTQGILTTSLSSINENPIYCKLTHLMVEKILGKIGTTHRKIERGGDHRSWTKLTDRENPCLVLGVDVSHPSTQDRLTNDIRRLSIATVVGNIDIDCCEFRASSRIQDMGNETIVSFQFEVNKRINEFIANNNGKRPAHIIMYRDGIAESDFKRTLYEERINIENACLEIDPAYQPTITYIVATKRHHTRFFLKNPEEGHEFQNYNILPGTLVEDTVTTNEYYDFFLTTQVGQTGLARPTHYYVLHDTWKPMVSFWPTITHAFTYMFCRSTSTVSLPAPLLYAHLAAKRAKECLDGAWITAPLQNMSFDLKQYKDVCMLTSAINVNHGLDGMTFV</sequence>
<dbReference type="PROSITE" id="PS50822">
    <property type="entry name" value="PIWI"/>
    <property type="match status" value="1"/>
</dbReference>
<dbReference type="eggNOG" id="KOG1041">
    <property type="taxonomic scope" value="Eukaryota"/>
</dbReference>
<proteinExistence type="predicted"/>
<dbReference type="Gene3D" id="2.170.260.10">
    <property type="entry name" value="paz domain"/>
    <property type="match status" value="1"/>
</dbReference>
<dbReference type="GO" id="GO:0003723">
    <property type="term" value="F:RNA binding"/>
    <property type="evidence" value="ECO:0007669"/>
    <property type="project" value="InterPro"/>
</dbReference>
<accession>A0A1I7TYL6</accession>
<dbReference type="STRING" id="1561998.A0A1I7TYL6"/>
<evidence type="ECO:0000313" key="4">
    <source>
        <dbReference type="Proteomes" id="UP000095282"/>
    </source>
</evidence>
<evidence type="ECO:0000256" key="1">
    <source>
        <dbReference type="SAM" id="MobiDB-lite"/>
    </source>
</evidence>
<dbReference type="SUPFAM" id="SSF53098">
    <property type="entry name" value="Ribonuclease H-like"/>
    <property type="match status" value="1"/>
</dbReference>
<feature type="domain" description="Piwi" evidence="3">
    <location>
        <begin position="813"/>
        <end position="1046"/>
    </location>
</feature>
<dbReference type="Pfam" id="PF02171">
    <property type="entry name" value="Piwi"/>
    <property type="match status" value="1"/>
</dbReference>
<feature type="compositionally biased region" description="Low complexity" evidence="1">
    <location>
        <begin position="13"/>
        <end position="49"/>
    </location>
</feature>
<dbReference type="PANTHER" id="PTHR22891">
    <property type="entry name" value="EUKARYOTIC TRANSLATION INITIATION FACTOR 2C"/>
    <property type="match status" value="1"/>
</dbReference>
<dbReference type="AlphaFoldDB" id="A0A1I7TYL6"/>
<evidence type="ECO:0000313" key="5">
    <source>
        <dbReference type="WBParaSite" id="Csp11.Scaffold629.g13096.t1"/>
    </source>
</evidence>
<dbReference type="WBParaSite" id="Csp11.Scaffold629.g13096.t1">
    <property type="protein sequence ID" value="Csp11.Scaffold629.g13096.t1"/>
    <property type="gene ID" value="Csp11.Scaffold629.g13096"/>
</dbReference>
<dbReference type="InterPro" id="IPR003100">
    <property type="entry name" value="PAZ_dom"/>
</dbReference>